<comment type="caution">
    <text evidence="2">The sequence shown here is derived from an EMBL/GenBank/DDBJ whole genome shotgun (WGS) entry which is preliminary data.</text>
</comment>
<gene>
    <name evidence="2" type="ORF">HNQ60_005359</name>
</gene>
<feature type="transmembrane region" description="Helical" evidence="1">
    <location>
        <begin position="54"/>
        <end position="74"/>
    </location>
</feature>
<keyword evidence="1" id="KW-0812">Transmembrane</keyword>
<sequence length="127" mass="14426">MKALNGKPHPWLQRTGQMWKFDLEGYLGLLGFFSFGILLLSLVASIFISRAWLLGVALMSIYLLLGFVSAYVFYYRIRCPKCGHNPTRRKDGKWASSRHVETKLQKMELCPVCELQTPAAVTQTEGL</sequence>
<keyword evidence="1" id="KW-0472">Membrane</keyword>
<name>A0A841HSX9_9GAMM</name>
<dbReference type="AlphaFoldDB" id="A0A841HSX9"/>
<accession>A0A841HSX9</accession>
<organism evidence="2 3">
    <name type="scientific">Povalibacter uvarum</name>
    <dbReference type="NCBI Taxonomy" id="732238"/>
    <lineage>
        <taxon>Bacteria</taxon>
        <taxon>Pseudomonadati</taxon>
        <taxon>Pseudomonadota</taxon>
        <taxon>Gammaproteobacteria</taxon>
        <taxon>Steroidobacterales</taxon>
        <taxon>Steroidobacteraceae</taxon>
        <taxon>Povalibacter</taxon>
    </lineage>
</organism>
<proteinExistence type="predicted"/>
<keyword evidence="1" id="KW-1133">Transmembrane helix</keyword>
<keyword evidence="3" id="KW-1185">Reference proteome</keyword>
<dbReference type="Proteomes" id="UP000588068">
    <property type="component" value="Unassembled WGS sequence"/>
</dbReference>
<evidence type="ECO:0000256" key="1">
    <source>
        <dbReference type="SAM" id="Phobius"/>
    </source>
</evidence>
<dbReference type="EMBL" id="JACHHZ010000008">
    <property type="protein sequence ID" value="MBB6096437.1"/>
    <property type="molecule type" value="Genomic_DNA"/>
</dbReference>
<evidence type="ECO:0000313" key="2">
    <source>
        <dbReference type="EMBL" id="MBB6096437.1"/>
    </source>
</evidence>
<reference evidence="2 3" key="1">
    <citation type="submission" date="2020-08" db="EMBL/GenBank/DDBJ databases">
        <title>Genomic Encyclopedia of Type Strains, Phase IV (KMG-IV): sequencing the most valuable type-strain genomes for metagenomic binning, comparative biology and taxonomic classification.</title>
        <authorList>
            <person name="Goeker M."/>
        </authorList>
    </citation>
    <scope>NUCLEOTIDE SEQUENCE [LARGE SCALE GENOMIC DNA]</scope>
    <source>
        <strain evidence="2 3">DSM 26723</strain>
    </source>
</reference>
<protein>
    <submittedName>
        <fullName evidence="2">Uncharacterized protein</fullName>
    </submittedName>
</protein>
<evidence type="ECO:0000313" key="3">
    <source>
        <dbReference type="Proteomes" id="UP000588068"/>
    </source>
</evidence>
<feature type="transmembrane region" description="Helical" evidence="1">
    <location>
        <begin position="26"/>
        <end position="48"/>
    </location>
</feature>
<dbReference type="RefSeq" id="WP_184335832.1">
    <property type="nucleotide sequence ID" value="NZ_JACHHZ010000008.1"/>
</dbReference>